<gene>
    <name evidence="8" type="ORF">LNTAR_11406</name>
</gene>
<dbReference type="AlphaFoldDB" id="A6DJ84"/>
<organism evidence="8 9">
    <name type="scientific">Lentisphaera araneosa HTCC2155</name>
    <dbReference type="NCBI Taxonomy" id="313628"/>
    <lineage>
        <taxon>Bacteria</taxon>
        <taxon>Pseudomonadati</taxon>
        <taxon>Lentisphaerota</taxon>
        <taxon>Lentisphaeria</taxon>
        <taxon>Lentisphaerales</taxon>
        <taxon>Lentisphaeraceae</taxon>
        <taxon>Lentisphaera</taxon>
    </lineage>
</organism>
<reference evidence="8 9" key="1">
    <citation type="journal article" date="2010" name="J. Bacteriol.">
        <title>Genome sequence of Lentisphaera araneosa HTCC2155T, the type species of the order Lentisphaerales in the phylum Lentisphaerae.</title>
        <authorList>
            <person name="Thrash J.C."/>
            <person name="Cho J.C."/>
            <person name="Vergin K.L."/>
            <person name="Morris R.M."/>
            <person name="Giovannoni S.J."/>
        </authorList>
    </citation>
    <scope>NUCLEOTIDE SEQUENCE [LARGE SCALE GENOMIC DNA]</scope>
    <source>
        <strain evidence="8 9">HTCC2155</strain>
    </source>
</reference>
<feature type="chain" id="PRO_5002694019" evidence="5">
    <location>
        <begin position="19"/>
        <end position="546"/>
    </location>
</feature>
<dbReference type="SUPFAM" id="SSF51011">
    <property type="entry name" value="Glycosyl hydrolase domain"/>
    <property type="match status" value="1"/>
</dbReference>
<name>A6DJ84_9BACT</name>
<evidence type="ECO:0000256" key="4">
    <source>
        <dbReference type="RuleBase" id="RU361185"/>
    </source>
</evidence>
<dbReference type="PANTHER" id="PTHR43053">
    <property type="entry name" value="GLYCOSIDASE FAMILY 31"/>
    <property type="match status" value="1"/>
</dbReference>
<feature type="signal peptide" evidence="5">
    <location>
        <begin position="1"/>
        <end position="18"/>
    </location>
</feature>
<evidence type="ECO:0000256" key="1">
    <source>
        <dbReference type="ARBA" id="ARBA00007806"/>
    </source>
</evidence>
<accession>A6DJ84</accession>
<evidence type="ECO:0000256" key="3">
    <source>
        <dbReference type="ARBA" id="ARBA00023295"/>
    </source>
</evidence>
<dbReference type="PANTHER" id="PTHR43053:SF4">
    <property type="entry name" value="MYOGENESIS-REGULATING GLYCOSIDASE"/>
    <property type="match status" value="1"/>
</dbReference>
<dbReference type="eggNOG" id="COG1501">
    <property type="taxonomic scope" value="Bacteria"/>
</dbReference>
<evidence type="ECO:0000259" key="7">
    <source>
        <dbReference type="Pfam" id="PF21365"/>
    </source>
</evidence>
<dbReference type="Gene3D" id="2.60.40.1180">
    <property type="entry name" value="Golgi alpha-mannosidase II"/>
    <property type="match status" value="1"/>
</dbReference>
<dbReference type="InterPro" id="IPR050985">
    <property type="entry name" value="Alpha-glycosidase_related"/>
</dbReference>
<dbReference type="Pfam" id="PF01055">
    <property type="entry name" value="Glyco_hydro_31_2nd"/>
    <property type="match status" value="1"/>
</dbReference>
<evidence type="ECO:0000256" key="2">
    <source>
        <dbReference type="ARBA" id="ARBA00022801"/>
    </source>
</evidence>
<comment type="caution">
    <text evidence="8">The sequence shown here is derived from an EMBL/GenBank/DDBJ whole genome shotgun (WGS) entry which is preliminary data.</text>
</comment>
<comment type="similarity">
    <text evidence="1 4">Belongs to the glycosyl hydrolase 31 family.</text>
</comment>
<sequence length="546" mass="61981">MKKLLFTLAALGAVAAQAKDKEYKVEIPLEKGEAWWGGLSVDGHKMPYVEETDYTRDLLGNNYGNQAQPLLVSNTGRYVWCEEPMKYEYKKGKLVVSSQFSEIKWGDAGDTLKDAYEYSSKNFFPSDGKLPDELLFTEPQYNTWIELMYDQNEEDILEYAQKLIDQGYPPGVLMIDDNWQENYGVWEFSAKRFKDPKGMIDKLHKMGFKVMMWVCPFVTADSATYRHLAKEDLLLRDPGKTQNILWANTSNKPAIVRWWNGASACLDLSNPKAMDWFKDQLDHLVEEYGVDGFKFDAGDARFYKKGVVSKNHTHANDHTIYFSELGLHYPLNEYRASWKLAGRPLAQRLRDKKHNWGDMGQLIPGIIAQGLMGYAFTCPDMIGGGEYQSFLKADSIDEELVVRSAQCSALMPMMQFSAAPWRVLSPENAKICKDMATLHSKFGQDILDMAKKSAKTGEPIVKSLEYLFPEGEYENIQDQFILGDKIMVAPVLTQGARSREVVFPKGTWKGDDGSTVVGPKTITINVPLERLPWYEKVQNAKSVASK</sequence>
<dbReference type="Gene3D" id="3.20.20.80">
    <property type="entry name" value="Glycosidases"/>
    <property type="match status" value="1"/>
</dbReference>
<keyword evidence="2 4" id="KW-0378">Hydrolase</keyword>
<feature type="domain" description="Glycosyl hydrolase family 31 C-terminal" evidence="7">
    <location>
        <begin position="457"/>
        <end position="534"/>
    </location>
</feature>
<keyword evidence="9" id="KW-1185">Reference proteome</keyword>
<keyword evidence="5" id="KW-0732">Signal</keyword>
<evidence type="ECO:0000313" key="8">
    <source>
        <dbReference type="EMBL" id="EDM28520.1"/>
    </source>
</evidence>
<dbReference type="Proteomes" id="UP000004947">
    <property type="component" value="Unassembled WGS sequence"/>
</dbReference>
<dbReference type="InterPro" id="IPR013780">
    <property type="entry name" value="Glyco_hydro_b"/>
</dbReference>
<dbReference type="SUPFAM" id="SSF51445">
    <property type="entry name" value="(Trans)glycosidases"/>
    <property type="match status" value="1"/>
</dbReference>
<evidence type="ECO:0000256" key="5">
    <source>
        <dbReference type="SAM" id="SignalP"/>
    </source>
</evidence>
<keyword evidence="3 4" id="KW-0326">Glycosidase</keyword>
<dbReference type="EMBL" id="ABCK01000005">
    <property type="protein sequence ID" value="EDM28520.1"/>
    <property type="molecule type" value="Genomic_DNA"/>
</dbReference>
<feature type="domain" description="Glycoside hydrolase family 31 TIM barrel" evidence="6">
    <location>
        <begin position="149"/>
        <end position="422"/>
    </location>
</feature>
<evidence type="ECO:0000313" key="9">
    <source>
        <dbReference type="Proteomes" id="UP000004947"/>
    </source>
</evidence>
<dbReference type="CDD" id="cd06592">
    <property type="entry name" value="GH31_NET37"/>
    <property type="match status" value="1"/>
</dbReference>
<protein>
    <submittedName>
        <fullName evidence="8">Putative alpha-glucosidase II</fullName>
    </submittedName>
</protein>
<proteinExistence type="inferred from homology"/>
<dbReference type="GO" id="GO:0004553">
    <property type="term" value="F:hydrolase activity, hydrolyzing O-glycosyl compounds"/>
    <property type="evidence" value="ECO:0007669"/>
    <property type="project" value="InterPro"/>
</dbReference>
<dbReference type="GO" id="GO:0005975">
    <property type="term" value="P:carbohydrate metabolic process"/>
    <property type="evidence" value="ECO:0007669"/>
    <property type="project" value="InterPro"/>
</dbReference>
<dbReference type="RefSeq" id="WP_007277956.1">
    <property type="nucleotide sequence ID" value="NZ_ABCK01000005.1"/>
</dbReference>
<evidence type="ECO:0000259" key="6">
    <source>
        <dbReference type="Pfam" id="PF01055"/>
    </source>
</evidence>
<dbReference type="InterPro" id="IPR017853">
    <property type="entry name" value="GH"/>
</dbReference>
<dbReference type="InterPro" id="IPR000322">
    <property type="entry name" value="Glyco_hydro_31_TIM"/>
</dbReference>
<dbReference type="OrthoDB" id="176168at2"/>
<dbReference type="STRING" id="313628.LNTAR_11406"/>
<dbReference type="InterPro" id="IPR048395">
    <property type="entry name" value="Glyco_hydro_31_C"/>
</dbReference>
<dbReference type="Pfam" id="PF21365">
    <property type="entry name" value="Glyco_hydro_31_3rd"/>
    <property type="match status" value="1"/>
</dbReference>